<feature type="non-terminal residue" evidence="1">
    <location>
        <position position="1"/>
    </location>
</feature>
<protein>
    <submittedName>
        <fullName evidence="1">Uncharacterized protein</fullName>
    </submittedName>
</protein>
<comment type="caution">
    <text evidence="1">The sequence shown here is derived from an EMBL/GenBank/DDBJ whole genome shotgun (WGS) entry which is preliminary data.</text>
</comment>
<gene>
    <name evidence="1" type="ORF">BDY19DRAFT_1060079</name>
</gene>
<dbReference type="Proteomes" id="UP001055072">
    <property type="component" value="Unassembled WGS sequence"/>
</dbReference>
<evidence type="ECO:0000313" key="1">
    <source>
        <dbReference type="EMBL" id="KAI0084674.1"/>
    </source>
</evidence>
<accession>A0ACB8TS43</accession>
<proteinExistence type="predicted"/>
<evidence type="ECO:0000313" key="2">
    <source>
        <dbReference type="Proteomes" id="UP001055072"/>
    </source>
</evidence>
<organism evidence="1 2">
    <name type="scientific">Irpex rosettiformis</name>
    <dbReference type="NCBI Taxonomy" id="378272"/>
    <lineage>
        <taxon>Eukaryota</taxon>
        <taxon>Fungi</taxon>
        <taxon>Dikarya</taxon>
        <taxon>Basidiomycota</taxon>
        <taxon>Agaricomycotina</taxon>
        <taxon>Agaricomycetes</taxon>
        <taxon>Polyporales</taxon>
        <taxon>Irpicaceae</taxon>
        <taxon>Irpex</taxon>
    </lineage>
</organism>
<reference evidence="1" key="1">
    <citation type="journal article" date="2021" name="Environ. Microbiol.">
        <title>Gene family expansions and transcriptome signatures uncover fungal adaptations to wood decay.</title>
        <authorList>
            <person name="Hage H."/>
            <person name="Miyauchi S."/>
            <person name="Viragh M."/>
            <person name="Drula E."/>
            <person name="Min B."/>
            <person name="Chaduli D."/>
            <person name="Navarro D."/>
            <person name="Favel A."/>
            <person name="Norest M."/>
            <person name="Lesage-Meessen L."/>
            <person name="Balint B."/>
            <person name="Merenyi Z."/>
            <person name="de Eugenio L."/>
            <person name="Morin E."/>
            <person name="Martinez A.T."/>
            <person name="Baldrian P."/>
            <person name="Stursova M."/>
            <person name="Martinez M.J."/>
            <person name="Novotny C."/>
            <person name="Magnuson J.K."/>
            <person name="Spatafora J.W."/>
            <person name="Maurice S."/>
            <person name="Pangilinan J."/>
            <person name="Andreopoulos W."/>
            <person name="LaButti K."/>
            <person name="Hundley H."/>
            <person name="Na H."/>
            <person name="Kuo A."/>
            <person name="Barry K."/>
            <person name="Lipzen A."/>
            <person name="Henrissat B."/>
            <person name="Riley R."/>
            <person name="Ahrendt S."/>
            <person name="Nagy L.G."/>
            <person name="Grigoriev I.V."/>
            <person name="Martin F."/>
            <person name="Rosso M.N."/>
        </authorList>
    </citation>
    <scope>NUCLEOTIDE SEQUENCE</scope>
    <source>
        <strain evidence="1">CBS 384.51</strain>
    </source>
</reference>
<name>A0ACB8TS43_9APHY</name>
<sequence>HNDYVGSGANTNRIPGTDQVTTGHHYVSVFPKDGPDSRNASGVNRTDEHLPPPSGRDRSPRSINQPTVPTEQGSWSDGLTTVSSQPQPQPSAPDSRTVI</sequence>
<dbReference type="EMBL" id="MU274939">
    <property type="protein sequence ID" value="KAI0084674.1"/>
    <property type="molecule type" value="Genomic_DNA"/>
</dbReference>
<keyword evidence="2" id="KW-1185">Reference proteome</keyword>